<organism evidence="2 3">
    <name type="scientific">Elysia chlorotica</name>
    <name type="common">Eastern emerald elysia</name>
    <name type="synonym">Sea slug</name>
    <dbReference type="NCBI Taxonomy" id="188477"/>
    <lineage>
        <taxon>Eukaryota</taxon>
        <taxon>Metazoa</taxon>
        <taxon>Spiralia</taxon>
        <taxon>Lophotrochozoa</taxon>
        <taxon>Mollusca</taxon>
        <taxon>Gastropoda</taxon>
        <taxon>Heterobranchia</taxon>
        <taxon>Euthyneura</taxon>
        <taxon>Panpulmonata</taxon>
        <taxon>Sacoglossa</taxon>
        <taxon>Placobranchoidea</taxon>
        <taxon>Plakobranchidae</taxon>
        <taxon>Elysia</taxon>
    </lineage>
</organism>
<comment type="caution">
    <text evidence="2">The sequence shown here is derived from an EMBL/GenBank/DDBJ whole genome shotgun (WGS) entry which is preliminary data.</text>
</comment>
<evidence type="ECO:0000313" key="3">
    <source>
        <dbReference type="Proteomes" id="UP000271974"/>
    </source>
</evidence>
<proteinExistence type="predicted"/>
<dbReference type="EMBL" id="RQTK01000223">
    <property type="protein sequence ID" value="RUS83965.1"/>
    <property type="molecule type" value="Genomic_DNA"/>
</dbReference>
<evidence type="ECO:0000256" key="1">
    <source>
        <dbReference type="SAM" id="MobiDB-lite"/>
    </source>
</evidence>
<dbReference type="Proteomes" id="UP000271974">
    <property type="component" value="Unassembled WGS sequence"/>
</dbReference>
<name>A0A3S0ZVI8_ELYCH</name>
<accession>A0A3S0ZVI8</accession>
<keyword evidence="3" id="KW-1185">Reference proteome</keyword>
<evidence type="ECO:0000313" key="2">
    <source>
        <dbReference type="EMBL" id="RUS83965.1"/>
    </source>
</evidence>
<dbReference type="AlphaFoldDB" id="A0A3S0ZVI8"/>
<protein>
    <submittedName>
        <fullName evidence="2">Uncharacterized protein</fullName>
    </submittedName>
</protein>
<reference evidence="2 3" key="1">
    <citation type="submission" date="2019-01" db="EMBL/GenBank/DDBJ databases">
        <title>A draft genome assembly of the solar-powered sea slug Elysia chlorotica.</title>
        <authorList>
            <person name="Cai H."/>
            <person name="Li Q."/>
            <person name="Fang X."/>
            <person name="Li J."/>
            <person name="Curtis N.E."/>
            <person name="Altenburger A."/>
            <person name="Shibata T."/>
            <person name="Feng M."/>
            <person name="Maeda T."/>
            <person name="Schwartz J.A."/>
            <person name="Shigenobu S."/>
            <person name="Lundholm N."/>
            <person name="Nishiyama T."/>
            <person name="Yang H."/>
            <person name="Hasebe M."/>
            <person name="Li S."/>
            <person name="Pierce S.K."/>
            <person name="Wang J."/>
        </authorList>
    </citation>
    <scope>NUCLEOTIDE SEQUENCE [LARGE SCALE GENOMIC DNA]</scope>
    <source>
        <strain evidence="2">EC2010</strain>
        <tissue evidence="2">Whole organism of an adult</tissue>
    </source>
</reference>
<sequence length="200" mass="21647">MACQSEAPNGDGDELRRPGDDWTYQCQVSQPIRTFPPISHGQPGALNLECPWSGVLIIQLRRAKREEAERRLAEERARRGGGSTSDGGESGTFDSPPTYEQLFGPDHSPSRSPPVIPSRHNSLDMLIERGPGPRVGHCDRSLTWCGFGAGLKPEPGGGRWWHGLVQLPTGFPGSDCQCQAAASGQCDTVTELDSEIQLLS</sequence>
<feature type="region of interest" description="Disordered" evidence="1">
    <location>
        <begin position="1"/>
        <end position="21"/>
    </location>
</feature>
<feature type="compositionally biased region" description="Gly residues" evidence="1">
    <location>
        <begin position="80"/>
        <end position="90"/>
    </location>
</feature>
<feature type="region of interest" description="Disordered" evidence="1">
    <location>
        <begin position="71"/>
        <end position="119"/>
    </location>
</feature>
<gene>
    <name evidence="2" type="ORF">EGW08_008271</name>
</gene>